<gene>
    <name evidence="3" type="ORF">DI628_00510</name>
</gene>
<dbReference type="InterPro" id="IPR005094">
    <property type="entry name" value="Endonuclease_MobA/VirD2"/>
</dbReference>
<evidence type="ECO:0000259" key="2">
    <source>
        <dbReference type="Pfam" id="PF03432"/>
    </source>
</evidence>
<evidence type="ECO:0000256" key="1">
    <source>
        <dbReference type="SAM" id="Coils"/>
    </source>
</evidence>
<protein>
    <recommendedName>
        <fullName evidence="2">MobA/VirD2-like nuclease domain-containing protein</fullName>
    </recommendedName>
</protein>
<reference evidence="3 4" key="1">
    <citation type="journal article" date="2017" name="Nat. Commun.">
        <title>In situ click chemistry generation of cyclooxygenase-2 inhibitors.</title>
        <authorList>
            <person name="Bhardwaj A."/>
            <person name="Kaur J."/>
            <person name="Wuest M."/>
            <person name="Wuest F."/>
        </authorList>
    </citation>
    <scope>NUCLEOTIDE SEQUENCE [LARGE SCALE GENOMIC DNA]</scope>
    <source>
        <strain evidence="3">S2_018_000_R2_106</strain>
    </source>
</reference>
<feature type="domain" description="MobA/VirD2-like nuclease" evidence="2">
    <location>
        <begin position="182"/>
        <end position="266"/>
    </location>
</feature>
<comment type="caution">
    <text evidence="3">The sequence shown here is derived from an EMBL/GenBank/DDBJ whole genome shotgun (WGS) entry which is preliminary data.</text>
</comment>
<name>A0A6N4RAS1_BLAVI</name>
<evidence type="ECO:0000313" key="4">
    <source>
        <dbReference type="Proteomes" id="UP000320948"/>
    </source>
</evidence>
<keyword evidence="1" id="KW-0175">Coiled coil</keyword>
<accession>A0A6N4RAS1</accession>
<dbReference type="Pfam" id="PF03432">
    <property type="entry name" value="Relaxase"/>
    <property type="match status" value="1"/>
</dbReference>
<dbReference type="AlphaFoldDB" id="A0A6N4RAS1"/>
<dbReference type="EMBL" id="VAFM01000001">
    <property type="protein sequence ID" value="TKW61145.1"/>
    <property type="molecule type" value="Genomic_DNA"/>
</dbReference>
<feature type="coiled-coil region" evidence="1">
    <location>
        <begin position="328"/>
        <end position="370"/>
    </location>
</feature>
<proteinExistence type="predicted"/>
<organism evidence="3 4">
    <name type="scientific">Blastochloris viridis</name>
    <name type="common">Rhodopseudomonas viridis</name>
    <dbReference type="NCBI Taxonomy" id="1079"/>
    <lineage>
        <taxon>Bacteria</taxon>
        <taxon>Pseudomonadati</taxon>
        <taxon>Pseudomonadota</taxon>
        <taxon>Alphaproteobacteria</taxon>
        <taxon>Hyphomicrobiales</taxon>
        <taxon>Blastochloridaceae</taxon>
        <taxon>Blastochloris</taxon>
    </lineage>
</organism>
<evidence type="ECO:0000313" key="3">
    <source>
        <dbReference type="EMBL" id="TKW61145.1"/>
    </source>
</evidence>
<dbReference type="Proteomes" id="UP000320948">
    <property type="component" value="Unassembled WGS sequence"/>
</dbReference>
<sequence>MAHVSHNRDPSLWEHPWWRKQRRDGLEEEVAPILNAMRLKSHGYHQQARSGRPEVVVKIVSGAMGKGAVKNIMDYIARDADYMREDGHQIIELETQDGQILTTEAERDALIRDWGHDFEAPERYKRQAWKRDLIQQLEYERRQLGYQQIRTGLSGKEDARLAELNLSLKTLRYKQGGKVVDLNINAPKDTVHMLLSVGGQGHKNEAAKQAVRQFLNDNFGSNGYEYLIAQHTDTENLHYHVILKARNRMTGERLQFDKEDLFNLRQEFTYQLTMYGIERAATLRQDRVATYESIRKQRETMETNLSWFESKVARAQAVDAFGAKGNALKQTERLLGMAKETLAKASKEEAKGLKQEITELELHKKDLLTLKPGQFEKEREATVKQINQDHEKIMAKRALKPIELPPARRRRKEQNERIWIKRHQLKIDETVKILTKMVNVLSPESRSETQKTIEMLTALKVSMKKSIRI</sequence>